<proteinExistence type="predicted"/>
<evidence type="ECO:0000313" key="4">
    <source>
        <dbReference type="Proteomes" id="UP000241546"/>
    </source>
</evidence>
<sequence>MPACDLRLLPPPLVGARGRTGSGAGGGARGRGQGRDQGPDPGQFDVVAAVIACRLAGATSMARAKHSAKNIVSPPKIVAIEATYWSHRGSLPGAPAKMTVIVIVGIVGIVIVIVIVVVVVSVIVVIVVAVAVAVASDRGERWREENQN</sequence>
<evidence type="ECO:0000313" key="3">
    <source>
        <dbReference type="EMBL" id="PTB62034.1"/>
    </source>
</evidence>
<evidence type="ECO:0000256" key="2">
    <source>
        <dbReference type="SAM" id="Phobius"/>
    </source>
</evidence>
<name>A0A2T4AY82_9HYPO</name>
<dbReference type="EMBL" id="KZ680225">
    <property type="protein sequence ID" value="PTB62034.1"/>
    <property type="molecule type" value="Genomic_DNA"/>
</dbReference>
<keyword evidence="4" id="KW-1185">Reference proteome</keyword>
<dbReference type="Proteomes" id="UP000241546">
    <property type="component" value="Unassembled WGS sequence"/>
</dbReference>
<reference evidence="4" key="1">
    <citation type="submission" date="2016-07" db="EMBL/GenBank/DDBJ databases">
        <title>Multiple horizontal gene transfer events from other fungi enriched the ability of initially mycotrophic Trichoderma (Ascomycota) to feed on dead plant biomass.</title>
        <authorList>
            <consortium name="DOE Joint Genome Institute"/>
            <person name="Atanasova L."/>
            <person name="Chenthamara K."/>
            <person name="Zhang J."/>
            <person name="Grujic M."/>
            <person name="Henrissat B."/>
            <person name="Kuo A."/>
            <person name="Aerts A."/>
            <person name="Salamov A."/>
            <person name="Lipzen A."/>
            <person name="Labutti K."/>
            <person name="Barry K."/>
            <person name="Miao Y."/>
            <person name="Rahimi M.J."/>
            <person name="Shen Q."/>
            <person name="Grigoriev I.V."/>
            <person name="Kubicek C.P."/>
            <person name="Druzhinina I.S."/>
        </authorList>
    </citation>
    <scope>NUCLEOTIDE SEQUENCE [LARGE SCALE GENOMIC DNA]</scope>
    <source>
        <strain evidence="4">TUCIM 6016</strain>
    </source>
</reference>
<feature type="transmembrane region" description="Helical" evidence="2">
    <location>
        <begin position="100"/>
        <end position="133"/>
    </location>
</feature>
<feature type="region of interest" description="Disordered" evidence="1">
    <location>
        <begin position="9"/>
        <end position="40"/>
    </location>
</feature>
<keyword evidence="2" id="KW-0812">Transmembrane</keyword>
<gene>
    <name evidence="3" type="ORF">BBK36DRAFT_1163367</name>
</gene>
<organism evidence="3 4">
    <name type="scientific">Trichoderma citrinoviride</name>
    <dbReference type="NCBI Taxonomy" id="58853"/>
    <lineage>
        <taxon>Eukaryota</taxon>
        <taxon>Fungi</taxon>
        <taxon>Dikarya</taxon>
        <taxon>Ascomycota</taxon>
        <taxon>Pezizomycotina</taxon>
        <taxon>Sordariomycetes</taxon>
        <taxon>Hypocreomycetidae</taxon>
        <taxon>Hypocreales</taxon>
        <taxon>Hypocreaceae</taxon>
        <taxon>Trichoderma</taxon>
    </lineage>
</organism>
<protein>
    <submittedName>
        <fullName evidence="3">Uncharacterized protein</fullName>
    </submittedName>
</protein>
<keyword evidence="2" id="KW-1133">Transmembrane helix</keyword>
<dbReference type="AlphaFoldDB" id="A0A2T4AY82"/>
<keyword evidence="2" id="KW-0472">Membrane</keyword>
<accession>A0A2T4AY82</accession>
<dbReference type="RefSeq" id="XP_024745354.1">
    <property type="nucleotide sequence ID" value="XM_024894528.1"/>
</dbReference>
<evidence type="ECO:0000256" key="1">
    <source>
        <dbReference type="SAM" id="MobiDB-lite"/>
    </source>
</evidence>
<feature type="compositionally biased region" description="Gly residues" evidence="1">
    <location>
        <begin position="18"/>
        <end position="31"/>
    </location>
</feature>
<dbReference type="GeneID" id="36602646"/>